<organism evidence="2 3">
    <name type="scientific">Pedobacter psychrotolerans</name>
    <dbReference type="NCBI Taxonomy" id="1843235"/>
    <lineage>
        <taxon>Bacteria</taxon>
        <taxon>Pseudomonadati</taxon>
        <taxon>Bacteroidota</taxon>
        <taxon>Sphingobacteriia</taxon>
        <taxon>Sphingobacteriales</taxon>
        <taxon>Sphingobacteriaceae</taxon>
        <taxon>Pedobacter</taxon>
    </lineage>
</organism>
<dbReference type="RefSeq" id="WP_132535264.1">
    <property type="nucleotide sequence ID" value="NZ_BMJO01000007.1"/>
</dbReference>
<accession>A0A4R2H4J4</accession>
<dbReference type="EMBL" id="SLWO01000008">
    <property type="protein sequence ID" value="TCO20563.1"/>
    <property type="molecule type" value="Genomic_DNA"/>
</dbReference>
<evidence type="ECO:0000313" key="2">
    <source>
        <dbReference type="EMBL" id="TCO20563.1"/>
    </source>
</evidence>
<dbReference type="Proteomes" id="UP000295684">
    <property type="component" value="Unassembled WGS sequence"/>
</dbReference>
<reference evidence="4" key="2">
    <citation type="journal article" date="2019" name="Int. J. Syst. Evol. Microbiol.">
        <title>The Global Catalogue of Microorganisms (GCM) 10K type strain sequencing project: providing services to taxonomists for standard genome sequencing and annotation.</title>
        <authorList>
            <consortium name="The Broad Institute Genomics Platform"/>
            <consortium name="The Broad Institute Genome Sequencing Center for Infectious Disease"/>
            <person name="Wu L."/>
            <person name="Ma J."/>
        </authorList>
    </citation>
    <scope>NUCLEOTIDE SEQUENCE [LARGE SCALE GENOMIC DNA]</scope>
    <source>
        <strain evidence="4">CGMCC 1.15644</strain>
    </source>
</reference>
<evidence type="ECO:0000313" key="3">
    <source>
        <dbReference type="Proteomes" id="UP000295684"/>
    </source>
</evidence>
<gene>
    <name evidence="2" type="ORF">EV200_1083</name>
    <name evidence="1" type="ORF">GCM10011413_36230</name>
</gene>
<evidence type="ECO:0000313" key="1">
    <source>
        <dbReference type="EMBL" id="GGE66455.1"/>
    </source>
</evidence>
<dbReference type="OrthoDB" id="799046at2"/>
<name>A0A4R2H4J4_9SPHI</name>
<protein>
    <submittedName>
        <fullName evidence="2">Uncharacterized protein</fullName>
    </submittedName>
</protein>
<reference evidence="1" key="1">
    <citation type="journal article" date="2014" name="Int. J. Syst. Evol. Microbiol.">
        <title>Complete genome of a new Firmicutes species belonging to the dominant human colonic microbiota ('Ruminococcus bicirculans') reveals two chromosomes and a selective capacity to utilize plant glucans.</title>
        <authorList>
            <consortium name="NISC Comparative Sequencing Program"/>
            <person name="Wegmann U."/>
            <person name="Louis P."/>
            <person name="Goesmann A."/>
            <person name="Henrissat B."/>
            <person name="Duncan S.H."/>
            <person name="Flint H.J."/>
        </authorList>
    </citation>
    <scope>NUCLEOTIDE SEQUENCE</scope>
    <source>
        <strain evidence="1">CGMCC 1.15644</strain>
    </source>
</reference>
<evidence type="ECO:0000313" key="4">
    <source>
        <dbReference type="Proteomes" id="UP000622648"/>
    </source>
</evidence>
<reference evidence="1" key="4">
    <citation type="submission" date="2024-05" db="EMBL/GenBank/DDBJ databases">
        <authorList>
            <person name="Sun Q."/>
            <person name="Zhou Y."/>
        </authorList>
    </citation>
    <scope>NUCLEOTIDE SEQUENCE</scope>
    <source>
        <strain evidence="1">CGMCC 1.15644</strain>
    </source>
</reference>
<keyword evidence="4" id="KW-1185">Reference proteome</keyword>
<proteinExistence type="predicted"/>
<dbReference type="Proteomes" id="UP000622648">
    <property type="component" value="Unassembled WGS sequence"/>
</dbReference>
<reference evidence="2 3" key="3">
    <citation type="submission" date="2019-03" db="EMBL/GenBank/DDBJ databases">
        <title>Genomic Encyclopedia of Type Strains, Phase IV (KMG-IV): sequencing the most valuable type-strain genomes for metagenomic binning, comparative biology and taxonomic classification.</title>
        <authorList>
            <person name="Goeker M."/>
        </authorList>
    </citation>
    <scope>NUCLEOTIDE SEQUENCE [LARGE SCALE GENOMIC DNA]</scope>
    <source>
        <strain evidence="2 3">DSM 103236</strain>
    </source>
</reference>
<comment type="caution">
    <text evidence="2">The sequence shown here is derived from an EMBL/GenBank/DDBJ whole genome shotgun (WGS) entry which is preliminary data.</text>
</comment>
<sequence>MTTKEILKLYKIEMIIEQVNGYKIKNFIGGGDMEPFFSLAYATADTVDEDVIPAIQHFLNGNIPPIDPDLGGIGALATIYSDAVRFHNPYNGEIEQTIPLEHFKIIALAWRDFLLH</sequence>
<dbReference type="EMBL" id="BMJO01000007">
    <property type="protein sequence ID" value="GGE66455.1"/>
    <property type="molecule type" value="Genomic_DNA"/>
</dbReference>
<dbReference type="AlphaFoldDB" id="A0A4R2H4J4"/>